<evidence type="ECO:0008006" key="4">
    <source>
        <dbReference type="Google" id="ProtNLM"/>
    </source>
</evidence>
<keyword evidence="3" id="KW-1185">Reference proteome</keyword>
<reference evidence="3" key="1">
    <citation type="journal article" date="2019" name="Int. J. Syst. Evol. Microbiol.">
        <title>The Global Catalogue of Microorganisms (GCM) 10K type strain sequencing project: providing services to taxonomists for standard genome sequencing and annotation.</title>
        <authorList>
            <consortium name="The Broad Institute Genomics Platform"/>
            <consortium name="The Broad Institute Genome Sequencing Center for Infectious Disease"/>
            <person name="Wu L."/>
            <person name="Ma J."/>
        </authorList>
    </citation>
    <scope>NUCLEOTIDE SEQUENCE [LARGE SCALE GENOMIC DNA]</scope>
    <source>
        <strain evidence="3">NBRC 103166</strain>
    </source>
</reference>
<dbReference type="SUPFAM" id="SSF54523">
    <property type="entry name" value="Pili subunits"/>
    <property type="match status" value="1"/>
</dbReference>
<dbReference type="NCBIfam" id="TIGR02532">
    <property type="entry name" value="IV_pilin_GFxxxE"/>
    <property type="match status" value="1"/>
</dbReference>
<feature type="transmembrane region" description="Helical" evidence="1">
    <location>
        <begin position="6"/>
        <end position="27"/>
    </location>
</feature>
<gene>
    <name evidence="2" type="ORF">GCM10007916_11000</name>
</gene>
<keyword evidence="1" id="KW-1133">Transmembrane helix</keyword>
<comment type="caution">
    <text evidence="2">The sequence shown here is derived from an EMBL/GenBank/DDBJ whole genome shotgun (WGS) entry which is preliminary data.</text>
</comment>
<keyword evidence="1" id="KW-0472">Membrane</keyword>
<dbReference type="Proteomes" id="UP001157353">
    <property type="component" value="Unassembled WGS sequence"/>
</dbReference>
<dbReference type="InterPro" id="IPR012902">
    <property type="entry name" value="N_methyl_site"/>
</dbReference>
<sequence length="175" mass="18947">MLKRNGFTLIELVIVIVIVAILAAIAVPKFVSLSRDARIAALEGVEAAVMSTSLLVEIKAKIESVEDGTIKLNSDDVAVTNGYISGHWNKAWRYALDLGKEIAFTSVNSTCIKNDYCGVGNQRTVDGVPTDLNPGNVRGLVLIWAEGYRLSDLCYVYYFNSGSEKPIIGTVDEGC</sequence>
<dbReference type="Gene3D" id="3.30.700.10">
    <property type="entry name" value="Glycoprotein, Type 4 Pilin"/>
    <property type="match status" value="1"/>
</dbReference>
<dbReference type="EMBL" id="BSPQ01000002">
    <property type="protein sequence ID" value="GLS90033.1"/>
    <property type="molecule type" value="Genomic_DNA"/>
</dbReference>
<proteinExistence type="predicted"/>
<name>A0ABQ6DY20_9GAMM</name>
<keyword evidence="1" id="KW-0812">Transmembrane</keyword>
<dbReference type="Pfam" id="PF07963">
    <property type="entry name" value="N_methyl"/>
    <property type="match status" value="1"/>
</dbReference>
<evidence type="ECO:0000313" key="3">
    <source>
        <dbReference type="Proteomes" id="UP001157353"/>
    </source>
</evidence>
<evidence type="ECO:0000313" key="2">
    <source>
        <dbReference type="EMBL" id="GLS90033.1"/>
    </source>
</evidence>
<accession>A0ABQ6DY20</accession>
<dbReference type="InterPro" id="IPR045584">
    <property type="entry name" value="Pilin-like"/>
</dbReference>
<protein>
    <recommendedName>
        <fullName evidence="4">Prepilin-type N-terminal cleavage/methylation domain-containing protein</fullName>
    </recommendedName>
</protein>
<dbReference type="RefSeq" id="WP_284203157.1">
    <property type="nucleotide sequence ID" value="NZ_BSPQ01000002.1"/>
</dbReference>
<evidence type="ECO:0000256" key="1">
    <source>
        <dbReference type="SAM" id="Phobius"/>
    </source>
</evidence>
<organism evidence="2 3">
    <name type="scientific">Psychromonas marina</name>
    <dbReference type="NCBI Taxonomy" id="88364"/>
    <lineage>
        <taxon>Bacteria</taxon>
        <taxon>Pseudomonadati</taxon>
        <taxon>Pseudomonadota</taxon>
        <taxon>Gammaproteobacteria</taxon>
        <taxon>Alteromonadales</taxon>
        <taxon>Psychromonadaceae</taxon>
        <taxon>Psychromonas</taxon>
    </lineage>
</organism>